<sequence length="424" mass="48254">MFRSFSMCSARMIHQKQPTQPQSTAQYWEDVRAQFNLSPDYLHLGASQFIASNPRPVREAIANYRRVLDENPVFNTLDMENDEMQKVRQAAARYLHLDDPDNIALTDSTTMGLGMIYTGLNLQPGQEILTTEHDHYSQHESIRQATARTGATYRKVRMYDRLHHVTQEEMVESIVRAVRPETRVVGITWVHSSTGLKTPVGLIGQALADLNRHRDEADRALLLVDGVHGFGIERDTFPELSCDFFITSGHKWLYGPRGTGLVAATHAAWQTVSPIIPSYTEAMDVIIEKNERPDHMDGKQMTPGGFHSLENRWAFTAAFEFMEQLGRERVCERVHQLNRQCKEGLAAMSHVTLHTPLSDELSSGITSFEVRGYNTDKVIERLKEQKIVATKAPYTHYNYARFTPGIINTEEEIEQALEAVRNLR</sequence>
<dbReference type="Pfam" id="PF00266">
    <property type="entry name" value="Aminotran_5"/>
    <property type="match status" value="1"/>
</dbReference>
<reference evidence="7 8" key="1">
    <citation type="submission" date="2019-04" db="EMBL/GenBank/DDBJ databases">
        <authorList>
            <person name="Feng G."/>
            <person name="Zhang J."/>
            <person name="Zhu H."/>
        </authorList>
    </citation>
    <scope>NUCLEOTIDE SEQUENCE [LARGE SCALE GENOMIC DNA]</scope>
    <source>
        <strain evidence="7 8">JCM 19491</strain>
    </source>
</reference>
<organism evidence="7 8">
    <name type="scientific">Hymenobacter wooponensis</name>
    <dbReference type="NCBI Taxonomy" id="1525360"/>
    <lineage>
        <taxon>Bacteria</taxon>
        <taxon>Pseudomonadati</taxon>
        <taxon>Bacteroidota</taxon>
        <taxon>Cytophagia</taxon>
        <taxon>Cytophagales</taxon>
        <taxon>Hymenobacteraceae</taxon>
        <taxon>Hymenobacter</taxon>
    </lineage>
</organism>
<dbReference type="PANTHER" id="PTHR43586">
    <property type="entry name" value="CYSTEINE DESULFURASE"/>
    <property type="match status" value="1"/>
</dbReference>
<comment type="cofactor">
    <cofactor evidence="1 5">
        <name>pyridoxal 5'-phosphate</name>
        <dbReference type="ChEBI" id="CHEBI:597326"/>
    </cofactor>
</comment>
<dbReference type="InterPro" id="IPR000192">
    <property type="entry name" value="Aminotrans_V_dom"/>
</dbReference>
<evidence type="ECO:0000313" key="8">
    <source>
        <dbReference type="Proteomes" id="UP000298284"/>
    </source>
</evidence>
<comment type="caution">
    <text evidence="7">The sequence shown here is derived from an EMBL/GenBank/DDBJ whole genome shotgun (WGS) entry which is preliminary data.</text>
</comment>
<keyword evidence="7" id="KW-0032">Aminotransferase</keyword>
<evidence type="ECO:0000256" key="5">
    <source>
        <dbReference type="RuleBase" id="RU004504"/>
    </source>
</evidence>
<protein>
    <submittedName>
        <fullName evidence="7">Aminotransferase class V-fold PLP-dependent enzyme</fullName>
    </submittedName>
</protein>
<dbReference type="Proteomes" id="UP000298284">
    <property type="component" value="Unassembled WGS sequence"/>
</dbReference>
<dbReference type="AlphaFoldDB" id="A0A4Z0MPJ7"/>
<evidence type="ECO:0000313" key="7">
    <source>
        <dbReference type="EMBL" id="TGD81812.1"/>
    </source>
</evidence>
<dbReference type="EMBL" id="SRKZ01000002">
    <property type="protein sequence ID" value="TGD81812.1"/>
    <property type="molecule type" value="Genomic_DNA"/>
</dbReference>
<dbReference type="Gene3D" id="3.90.1150.10">
    <property type="entry name" value="Aspartate Aminotransferase, domain 1"/>
    <property type="match status" value="1"/>
</dbReference>
<feature type="domain" description="Aminotransferase class V" evidence="6">
    <location>
        <begin position="53"/>
        <end position="389"/>
    </location>
</feature>
<dbReference type="Gene3D" id="3.40.640.10">
    <property type="entry name" value="Type I PLP-dependent aspartate aminotransferase-like (Major domain)"/>
    <property type="match status" value="1"/>
</dbReference>
<evidence type="ECO:0000256" key="1">
    <source>
        <dbReference type="ARBA" id="ARBA00001933"/>
    </source>
</evidence>
<evidence type="ECO:0000256" key="2">
    <source>
        <dbReference type="ARBA" id="ARBA00010447"/>
    </source>
</evidence>
<dbReference type="OrthoDB" id="9804366at2"/>
<dbReference type="InterPro" id="IPR015422">
    <property type="entry name" value="PyrdxlP-dep_Trfase_small"/>
</dbReference>
<dbReference type="GO" id="GO:0031071">
    <property type="term" value="F:cysteine desulfurase activity"/>
    <property type="evidence" value="ECO:0007669"/>
    <property type="project" value="UniProtKB-EC"/>
</dbReference>
<evidence type="ECO:0000259" key="6">
    <source>
        <dbReference type="Pfam" id="PF00266"/>
    </source>
</evidence>
<dbReference type="PROSITE" id="PS00595">
    <property type="entry name" value="AA_TRANSFER_CLASS_5"/>
    <property type="match status" value="1"/>
</dbReference>
<proteinExistence type="inferred from homology"/>
<dbReference type="PANTHER" id="PTHR43586:SF8">
    <property type="entry name" value="CYSTEINE DESULFURASE 1, CHLOROPLASTIC"/>
    <property type="match status" value="1"/>
</dbReference>
<comment type="similarity">
    <text evidence="2">Belongs to the class-V pyridoxal-phosphate-dependent aminotransferase family. Csd subfamily.</text>
</comment>
<dbReference type="InterPro" id="IPR020578">
    <property type="entry name" value="Aminotrans_V_PyrdxlP_BS"/>
</dbReference>
<dbReference type="GO" id="GO:0008483">
    <property type="term" value="F:transaminase activity"/>
    <property type="evidence" value="ECO:0007669"/>
    <property type="project" value="UniProtKB-KW"/>
</dbReference>
<dbReference type="InterPro" id="IPR015421">
    <property type="entry name" value="PyrdxlP-dep_Trfase_major"/>
</dbReference>
<accession>A0A4Z0MPJ7</accession>
<keyword evidence="7" id="KW-0808">Transferase</keyword>
<keyword evidence="3" id="KW-0663">Pyridoxal phosphate</keyword>
<dbReference type="SUPFAM" id="SSF53383">
    <property type="entry name" value="PLP-dependent transferases"/>
    <property type="match status" value="1"/>
</dbReference>
<evidence type="ECO:0000256" key="4">
    <source>
        <dbReference type="ARBA" id="ARBA00050776"/>
    </source>
</evidence>
<dbReference type="InterPro" id="IPR015424">
    <property type="entry name" value="PyrdxlP-dep_Trfase"/>
</dbReference>
<gene>
    <name evidence="7" type="ORF">EU557_09770</name>
</gene>
<keyword evidence="8" id="KW-1185">Reference proteome</keyword>
<name>A0A4Z0MPJ7_9BACT</name>
<comment type="catalytic activity">
    <reaction evidence="4">
        <text>(sulfur carrier)-H + L-cysteine = (sulfur carrier)-SH + L-alanine</text>
        <dbReference type="Rhea" id="RHEA:43892"/>
        <dbReference type="Rhea" id="RHEA-COMP:14737"/>
        <dbReference type="Rhea" id="RHEA-COMP:14739"/>
        <dbReference type="ChEBI" id="CHEBI:29917"/>
        <dbReference type="ChEBI" id="CHEBI:35235"/>
        <dbReference type="ChEBI" id="CHEBI:57972"/>
        <dbReference type="ChEBI" id="CHEBI:64428"/>
        <dbReference type="EC" id="2.8.1.7"/>
    </reaction>
</comment>
<evidence type="ECO:0000256" key="3">
    <source>
        <dbReference type="ARBA" id="ARBA00022898"/>
    </source>
</evidence>